<proteinExistence type="predicted"/>
<protein>
    <submittedName>
        <fullName evidence="2">Uncharacterized protein</fullName>
    </submittedName>
</protein>
<accession>A0A317CV90</accession>
<dbReference type="Proteomes" id="UP000246050">
    <property type="component" value="Unassembled WGS sequence"/>
</dbReference>
<comment type="caution">
    <text evidence="2">The sequence shown here is derived from an EMBL/GenBank/DDBJ whole genome shotgun (WGS) entry which is preliminary data.</text>
</comment>
<feature type="compositionally biased region" description="Low complexity" evidence="1">
    <location>
        <begin position="130"/>
        <end position="170"/>
    </location>
</feature>
<feature type="non-terminal residue" evidence="2">
    <location>
        <position position="170"/>
    </location>
</feature>
<feature type="region of interest" description="Disordered" evidence="1">
    <location>
        <begin position="88"/>
        <end position="170"/>
    </location>
</feature>
<gene>
    <name evidence="2" type="ORF">DKT69_37065</name>
</gene>
<reference evidence="2 3" key="1">
    <citation type="submission" date="2018-05" db="EMBL/GenBank/DDBJ databases">
        <title>Micromonosporas from Atacama Desert.</title>
        <authorList>
            <person name="Carro L."/>
            <person name="Golinska P."/>
            <person name="Klenk H.-P."/>
            <person name="Goodfellow M."/>
        </authorList>
    </citation>
    <scope>NUCLEOTIDE SEQUENCE [LARGE SCALE GENOMIC DNA]</scope>
    <source>
        <strain evidence="2 3">4G51</strain>
    </source>
</reference>
<sequence>MADQRPRRLGLVFGPVVGGLVGPFPGWSTPLASLGGGTSAAGSLVDGTSADGASRWLGMLRPEAVPVSASVATGAALRLGGFARPRRAVERSAAAPVASPGGVADSSTASPAARSAGSAAAPVLRAAPVGRPLGRPPACGAPAPGTGSTRSGASPPGGRSSVPRVVPVGG</sequence>
<dbReference type="EMBL" id="QGKS01000524">
    <property type="protein sequence ID" value="PWR06339.1"/>
    <property type="molecule type" value="Genomic_DNA"/>
</dbReference>
<dbReference type="AlphaFoldDB" id="A0A317CV90"/>
<organism evidence="2 3">
    <name type="scientific">Micromonospora sicca</name>
    <dbReference type="NCBI Taxonomy" id="2202420"/>
    <lineage>
        <taxon>Bacteria</taxon>
        <taxon>Bacillati</taxon>
        <taxon>Actinomycetota</taxon>
        <taxon>Actinomycetes</taxon>
        <taxon>Micromonosporales</taxon>
        <taxon>Micromonosporaceae</taxon>
        <taxon>Micromonospora</taxon>
    </lineage>
</organism>
<evidence type="ECO:0000313" key="2">
    <source>
        <dbReference type="EMBL" id="PWR06339.1"/>
    </source>
</evidence>
<evidence type="ECO:0000313" key="3">
    <source>
        <dbReference type="Proteomes" id="UP000246050"/>
    </source>
</evidence>
<feature type="compositionally biased region" description="Low complexity" evidence="1">
    <location>
        <begin position="92"/>
        <end position="121"/>
    </location>
</feature>
<name>A0A317CV90_9ACTN</name>
<evidence type="ECO:0000256" key="1">
    <source>
        <dbReference type="SAM" id="MobiDB-lite"/>
    </source>
</evidence>